<evidence type="ECO:0000256" key="9">
    <source>
        <dbReference type="ARBA" id="ARBA00023244"/>
    </source>
</evidence>
<dbReference type="InterPro" id="IPR006366">
    <property type="entry name" value="CobA/CysG_C"/>
</dbReference>
<dbReference type="EMBL" id="CP006996">
    <property type="protein sequence ID" value="AHD19416.1"/>
    <property type="molecule type" value="Genomic_DNA"/>
</dbReference>
<sequence>MSAAAEDETSYLVGLDLRGRRVVIVGGGSVAQRRLGLLVASGADVHVVARAATPVVESMATKGRISLDLRDYRDGDLDGAWYAMACTDEPETNAAVVAEAERNRIFCVRADNARHGSAVTPATARYEGLTVGVLAGGDHRRSAAVRTSIRDALAGAAVTEFAETAPKPVGVALVGGGPGDPDLITVRGRRLLTRADVVVADHLAPQELLAELDSHVEVIDAAKLPYGRAMAQQVINETLIDRAKAGKFVVRLKGGDPYVFGRGYEELEACTAAGIPVTVVPGITSAISVPSAAGIPVTHRGVTHEFVVASGHVAPGHPDSLTDWDALAKLRGTLVLLMAVERIEQFADALIAGGRPTDTPVVVVQEGTLSSQRVVRADLSTVAQRVRDEAVRPPAIVVIGPVAGFGLDPRTGSDSDGG</sequence>
<dbReference type="InterPro" id="IPR006367">
    <property type="entry name" value="Sirohaem_synthase_N"/>
</dbReference>
<comment type="catalytic activity">
    <reaction evidence="11">
        <text>precorrin-2 + NAD(+) = sirohydrochlorin + NADH + 2 H(+)</text>
        <dbReference type="Rhea" id="RHEA:15613"/>
        <dbReference type="ChEBI" id="CHEBI:15378"/>
        <dbReference type="ChEBI" id="CHEBI:57540"/>
        <dbReference type="ChEBI" id="CHEBI:57945"/>
        <dbReference type="ChEBI" id="CHEBI:58351"/>
        <dbReference type="ChEBI" id="CHEBI:58827"/>
        <dbReference type="EC" id="1.3.1.76"/>
    </reaction>
</comment>
<evidence type="ECO:0000256" key="11">
    <source>
        <dbReference type="ARBA" id="ARBA00047561"/>
    </source>
</evidence>
<evidence type="ECO:0000256" key="8">
    <source>
        <dbReference type="ARBA" id="ARBA00023239"/>
    </source>
</evidence>
<accession>V9X7K1</accession>
<dbReference type="GO" id="GO:0043115">
    <property type="term" value="F:precorrin-2 dehydrogenase activity"/>
    <property type="evidence" value="ECO:0007669"/>
    <property type="project" value="UniProtKB-EC"/>
</dbReference>
<dbReference type="Gene3D" id="3.40.50.720">
    <property type="entry name" value="NAD(P)-binding Rossmann-like Domain"/>
    <property type="match status" value="1"/>
</dbReference>
<dbReference type="GO" id="GO:0051287">
    <property type="term" value="F:NAD binding"/>
    <property type="evidence" value="ECO:0007669"/>
    <property type="project" value="InterPro"/>
</dbReference>
<evidence type="ECO:0000256" key="4">
    <source>
        <dbReference type="ARBA" id="ARBA00022679"/>
    </source>
</evidence>
<dbReference type="Pfam" id="PF00590">
    <property type="entry name" value="TP_methylase"/>
    <property type="match status" value="1"/>
</dbReference>
<keyword evidence="5" id="KW-0949">S-adenosyl-L-methionine</keyword>
<feature type="active site" description="Proton donor" evidence="12">
    <location>
        <position position="223"/>
    </location>
</feature>
<keyword evidence="3 14" id="KW-0489">Methyltransferase</keyword>
<dbReference type="Gene3D" id="3.40.1010.10">
    <property type="entry name" value="Cobalt-precorrin-4 Transmethylase, Domain 1"/>
    <property type="match status" value="1"/>
</dbReference>
<dbReference type="GO" id="GO:0019354">
    <property type="term" value="P:siroheme biosynthetic process"/>
    <property type="evidence" value="ECO:0007669"/>
    <property type="project" value="UniProtKB-UniPathway"/>
</dbReference>
<dbReference type="InterPro" id="IPR012409">
    <property type="entry name" value="Sirohaem_synth"/>
</dbReference>
<keyword evidence="4" id="KW-0808">Transferase</keyword>
<dbReference type="Pfam" id="PF13241">
    <property type="entry name" value="NAD_binding_7"/>
    <property type="match status" value="1"/>
</dbReference>
<dbReference type="GO" id="GO:0032259">
    <property type="term" value="P:methylation"/>
    <property type="evidence" value="ECO:0007669"/>
    <property type="project" value="UniProtKB-KW"/>
</dbReference>
<dbReference type="SUPFAM" id="SSF51735">
    <property type="entry name" value="NAD(P)-binding Rossmann-fold domains"/>
    <property type="match status" value="1"/>
</dbReference>
<proteinExistence type="predicted"/>
<dbReference type="InterPro" id="IPR035996">
    <property type="entry name" value="4pyrrol_Methylase_sf"/>
</dbReference>
<dbReference type="UniPathway" id="UPA00262">
    <property type="reaction ID" value="UER00222"/>
</dbReference>
<dbReference type="AlphaFoldDB" id="V9X7K1"/>
<dbReference type="FunFam" id="3.30.950.10:FF:000001">
    <property type="entry name" value="Siroheme synthase"/>
    <property type="match status" value="1"/>
</dbReference>
<keyword evidence="10" id="KW-0511">Multifunctional enzyme</keyword>
<evidence type="ECO:0000256" key="3">
    <source>
        <dbReference type="ARBA" id="ARBA00022603"/>
    </source>
</evidence>
<protein>
    <submittedName>
        <fullName evidence="14">Multifunctional uroporphyrinogen III methylase/precorrin-2 oxidase/ferrochelatase</fullName>
    </submittedName>
</protein>
<organism evidence="14 15">
    <name type="scientific">Rhodococcus pyridinivorans SB3094</name>
    <dbReference type="NCBI Taxonomy" id="1435356"/>
    <lineage>
        <taxon>Bacteria</taxon>
        <taxon>Bacillati</taxon>
        <taxon>Actinomycetota</taxon>
        <taxon>Actinomycetes</taxon>
        <taxon>Mycobacteriales</taxon>
        <taxon>Nocardiaceae</taxon>
        <taxon>Rhodococcus</taxon>
    </lineage>
</organism>
<evidence type="ECO:0000256" key="2">
    <source>
        <dbReference type="ARBA" id="ARBA00022573"/>
    </source>
</evidence>
<dbReference type="InterPro" id="IPR014777">
    <property type="entry name" value="4pyrrole_Mease_sub1"/>
</dbReference>
<keyword evidence="2" id="KW-0169">Cobalamin biosynthesis</keyword>
<keyword evidence="7" id="KW-0520">NAD</keyword>
<evidence type="ECO:0000256" key="10">
    <source>
        <dbReference type="ARBA" id="ARBA00023268"/>
    </source>
</evidence>
<dbReference type="PATRIC" id="fig|1435356.3.peg.240"/>
<evidence type="ECO:0000256" key="7">
    <source>
        <dbReference type="ARBA" id="ARBA00023027"/>
    </source>
</evidence>
<evidence type="ECO:0000256" key="5">
    <source>
        <dbReference type="ARBA" id="ARBA00022691"/>
    </source>
</evidence>
<evidence type="ECO:0000256" key="12">
    <source>
        <dbReference type="PIRSR" id="PIRSR036426-1"/>
    </source>
</evidence>
<dbReference type="NCBIfam" id="NF004790">
    <property type="entry name" value="PRK06136.1"/>
    <property type="match status" value="1"/>
</dbReference>
<dbReference type="SUPFAM" id="SSF53790">
    <property type="entry name" value="Tetrapyrrole methylase"/>
    <property type="match status" value="1"/>
</dbReference>
<dbReference type="GO" id="GO:0009236">
    <property type="term" value="P:cobalamin biosynthetic process"/>
    <property type="evidence" value="ECO:0007669"/>
    <property type="project" value="UniProtKB-KW"/>
</dbReference>
<feature type="active site" description="Proton acceptor" evidence="12">
    <location>
        <position position="201"/>
    </location>
</feature>
<comment type="pathway">
    <text evidence="1">Porphyrin-containing compound metabolism; siroheme biosynthesis; sirohydrochlorin from precorrin-2: step 1/1.</text>
</comment>
<dbReference type="Proteomes" id="UP000018781">
    <property type="component" value="Chromosome"/>
</dbReference>
<reference evidence="14 15" key="1">
    <citation type="journal article" date="2014" name="Genome Announc.">
        <title>Complete Genome of Rhodococcus pyridinivorans SB3094, a Methyl-Ethyl-Ketone-Degrading Bacterium Used for Bioaugmentation.</title>
        <authorList>
            <person name="Dueholm M.S."/>
            <person name="Albertsen M."/>
            <person name="D'Imperio S."/>
            <person name="Tale V.P."/>
            <person name="Lewis D."/>
            <person name="Nielsen P.H."/>
            <person name="Nielsen J.L."/>
        </authorList>
    </citation>
    <scope>NUCLEOTIDE SEQUENCE [LARGE SCALE GENOMIC DNA]</scope>
    <source>
        <strain evidence="14 15">SB3094</strain>
    </source>
</reference>
<dbReference type="PANTHER" id="PTHR45790:SF3">
    <property type="entry name" value="S-ADENOSYL-L-METHIONINE-DEPENDENT UROPORPHYRINOGEN III METHYLTRANSFERASE, CHLOROPLASTIC"/>
    <property type="match status" value="1"/>
</dbReference>
<dbReference type="InterPro" id="IPR000878">
    <property type="entry name" value="4pyrrol_Mease"/>
</dbReference>
<evidence type="ECO:0000259" key="13">
    <source>
        <dbReference type="Pfam" id="PF00590"/>
    </source>
</evidence>
<name>V9X7K1_9NOCA</name>
<dbReference type="InterPro" id="IPR036291">
    <property type="entry name" value="NAD(P)-bd_dom_sf"/>
</dbReference>
<evidence type="ECO:0000313" key="15">
    <source>
        <dbReference type="Proteomes" id="UP000018781"/>
    </source>
</evidence>
<dbReference type="KEGG" id="rpy:Y013_01230"/>
<gene>
    <name evidence="14" type="ORF">Y013_01230</name>
</gene>
<dbReference type="PIRSF" id="PIRSF036426">
    <property type="entry name" value="Sirohaem_synth"/>
    <property type="match status" value="1"/>
</dbReference>
<feature type="domain" description="Tetrapyrrole methylase" evidence="13">
    <location>
        <begin position="171"/>
        <end position="382"/>
    </location>
</feature>
<keyword evidence="8" id="KW-0456">Lyase</keyword>
<dbReference type="InterPro" id="IPR014776">
    <property type="entry name" value="4pyrrole_Mease_sub2"/>
</dbReference>
<dbReference type="NCBIfam" id="TIGR01469">
    <property type="entry name" value="cobA_cysG_Cterm"/>
    <property type="match status" value="1"/>
</dbReference>
<dbReference type="GO" id="GO:0004851">
    <property type="term" value="F:uroporphyrin-III C-methyltransferase activity"/>
    <property type="evidence" value="ECO:0007669"/>
    <property type="project" value="InterPro"/>
</dbReference>
<dbReference type="GO" id="GO:0051266">
    <property type="term" value="F:sirohydrochlorin ferrochelatase activity"/>
    <property type="evidence" value="ECO:0007669"/>
    <property type="project" value="InterPro"/>
</dbReference>
<dbReference type="FunFam" id="3.40.1010.10:FF:000003">
    <property type="entry name" value="Putative Uroporphyrinogen-III C-methyltransferase"/>
    <property type="match status" value="1"/>
</dbReference>
<dbReference type="PANTHER" id="PTHR45790">
    <property type="entry name" value="SIROHEME SYNTHASE-RELATED"/>
    <property type="match status" value="1"/>
</dbReference>
<evidence type="ECO:0000313" key="14">
    <source>
        <dbReference type="EMBL" id="AHD19416.1"/>
    </source>
</evidence>
<dbReference type="NCBIfam" id="TIGR01470">
    <property type="entry name" value="cysG_Nterm"/>
    <property type="match status" value="1"/>
</dbReference>
<evidence type="ECO:0000256" key="1">
    <source>
        <dbReference type="ARBA" id="ARBA00005010"/>
    </source>
</evidence>
<dbReference type="HOGENOM" id="CLU_011276_1_1_11"/>
<dbReference type="InterPro" id="IPR050161">
    <property type="entry name" value="Siro_Cobalamin_biosynth"/>
</dbReference>
<dbReference type="CDD" id="cd11642">
    <property type="entry name" value="SUMT"/>
    <property type="match status" value="1"/>
</dbReference>
<keyword evidence="6" id="KW-0560">Oxidoreductase</keyword>
<dbReference type="eggNOG" id="COG1648">
    <property type="taxonomic scope" value="Bacteria"/>
</dbReference>
<dbReference type="Gene3D" id="3.30.950.10">
    <property type="entry name" value="Methyltransferase, Cobalt-precorrin-4 Transmethylase, Domain 2"/>
    <property type="match status" value="1"/>
</dbReference>
<keyword evidence="9" id="KW-0627">Porphyrin biosynthesis</keyword>
<dbReference type="eggNOG" id="COG0007">
    <property type="taxonomic scope" value="Bacteria"/>
</dbReference>
<evidence type="ECO:0000256" key="6">
    <source>
        <dbReference type="ARBA" id="ARBA00023002"/>
    </source>
</evidence>